<name>A0A9P4M7R3_9PEZI</name>
<gene>
    <name evidence="1" type="ORF">NA57DRAFT_36449</name>
</gene>
<dbReference type="AlphaFoldDB" id="A0A9P4M7R3"/>
<proteinExistence type="predicted"/>
<dbReference type="Proteomes" id="UP000799772">
    <property type="component" value="Unassembled WGS sequence"/>
</dbReference>
<evidence type="ECO:0000313" key="2">
    <source>
        <dbReference type="Proteomes" id="UP000799772"/>
    </source>
</evidence>
<evidence type="ECO:0000313" key="1">
    <source>
        <dbReference type="EMBL" id="KAF2100753.1"/>
    </source>
</evidence>
<dbReference type="EMBL" id="ML978124">
    <property type="protein sequence ID" value="KAF2100753.1"/>
    <property type="molecule type" value="Genomic_DNA"/>
</dbReference>
<dbReference type="OrthoDB" id="4179406at2759"/>
<keyword evidence="2" id="KW-1185">Reference proteome</keyword>
<organism evidence="1 2">
    <name type="scientific">Rhizodiscina lignyota</name>
    <dbReference type="NCBI Taxonomy" id="1504668"/>
    <lineage>
        <taxon>Eukaryota</taxon>
        <taxon>Fungi</taxon>
        <taxon>Dikarya</taxon>
        <taxon>Ascomycota</taxon>
        <taxon>Pezizomycotina</taxon>
        <taxon>Dothideomycetes</taxon>
        <taxon>Pleosporomycetidae</taxon>
        <taxon>Aulographales</taxon>
        <taxon>Rhizodiscinaceae</taxon>
        <taxon>Rhizodiscina</taxon>
    </lineage>
</organism>
<accession>A0A9P4M7R3</accession>
<protein>
    <submittedName>
        <fullName evidence="1">Uncharacterized protein</fullName>
    </submittedName>
</protein>
<comment type="caution">
    <text evidence="1">The sequence shown here is derived from an EMBL/GenBank/DDBJ whole genome shotgun (WGS) entry which is preliminary data.</text>
</comment>
<sequence length="381" mass="42196">MLWLQPLLSLAIAALIVGLVVSFGRSSLTSVAHSLISGWTPKNVICSTPVLSLLPLCSVQKHAGAPEFDRLMAVQTQVDEVLANTAEYASLPLDMKRSESSIRDLKHIVRYSDLPSRNELVFEFEGFIETAKQASWDLTKFNAQIGTAVDRILSTNRWTLQVIDGVAEREGSQGAISRFLYKTLPGAVGYHAKPLDEILLNQYLTHSMQVEDQIGYLINSAQALLAILTNLDGRIDIIADLVTRDGLSVSRNKDELFQYLWTKLGGNRSTVKKLEDQLALLNDVNVYRKTAWAHVNAALLKLLAIQAALEDLRERVAVAETVGIMVPLTQHLEHVKLGVERLEGLRNEQRGVEDRKLRSALLPSASGNMDNSRLVEGKLLK</sequence>
<reference evidence="1" key="1">
    <citation type="journal article" date="2020" name="Stud. Mycol.">
        <title>101 Dothideomycetes genomes: a test case for predicting lifestyles and emergence of pathogens.</title>
        <authorList>
            <person name="Haridas S."/>
            <person name="Albert R."/>
            <person name="Binder M."/>
            <person name="Bloem J."/>
            <person name="Labutti K."/>
            <person name="Salamov A."/>
            <person name="Andreopoulos B."/>
            <person name="Baker S."/>
            <person name="Barry K."/>
            <person name="Bills G."/>
            <person name="Bluhm B."/>
            <person name="Cannon C."/>
            <person name="Castanera R."/>
            <person name="Culley D."/>
            <person name="Daum C."/>
            <person name="Ezra D."/>
            <person name="Gonzalez J."/>
            <person name="Henrissat B."/>
            <person name="Kuo A."/>
            <person name="Liang C."/>
            <person name="Lipzen A."/>
            <person name="Lutzoni F."/>
            <person name="Magnuson J."/>
            <person name="Mondo S."/>
            <person name="Nolan M."/>
            <person name="Ohm R."/>
            <person name="Pangilinan J."/>
            <person name="Park H.-J."/>
            <person name="Ramirez L."/>
            <person name="Alfaro M."/>
            <person name="Sun H."/>
            <person name="Tritt A."/>
            <person name="Yoshinaga Y."/>
            <person name="Zwiers L.-H."/>
            <person name="Turgeon B."/>
            <person name="Goodwin S."/>
            <person name="Spatafora J."/>
            <person name="Crous P."/>
            <person name="Grigoriev I."/>
        </authorList>
    </citation>
    <scope>NUCLEOTIDE SEQUENCE</scope>
    <source>
        <strain evidence="1">CBS 133067</strain>
    </source>
</reference>